<evidence type="ECO:0000256" key="6">
    <source>
        <dbReference type="ARBA" id="ARBA00035444"/>
    </source>
</evidence>
<dbReference type="Gene3D" id="3.90.105.20">
    <property type="match status" value="1"/>
</dbReference>
<evidence type="ECO:0000256" key="1">
    <source>
        <dbReference type="ARBA" id="ARBA00002200"/>
    </source>
</evidence>
<gene>
    <name evidence="8" type="ORF">H671_1g3625</name>
</gene>
<dbReference type="PANTHER" id="PTHR45699">
    <property type="entry name" value="60S ACIDIC RIBOSOMAL PROTEIN P0"/>
    <property type="match status" value="1"/>
</dbReference>
<evidence type="ECO:0000313" key="9">
    <source>
        <dbReference type="Proteomes" id="UP000030759"/>
    </source>
</evidence>
<dbReference type="GO" id="GO:0022625">
    <property type="term" value="C:cytosolic large ribosomal subunit"/>
    <property type="evidence" value="ECO:0007669"/>
    <property type="project" value="TreeGrafter"/>
</dbReference>
<organism evidence="8 9">
    <name type="scientific">Cricetulus griseus</name>
    <name type="common">Chinese hamster</name>
    <name type="synonym">Cricetulus barabensis griseus</name>
    <dbReference type="NCBI Taxonomy" id="10029"/>
    <lineage>
        <taxon>Eukaryota</taxon>
        <taxon>Metazoa</taxon>
        <taxon>Chordata</taxon>
        <taxon>Craniata</taxon>
        <taxon>Vertebrata</taxon>
        <taxon>Euteleostomi</taxon>
        <taxon>Mammalia</taxon>
        <taxon>Eutheria</taxon>
        <taxon>Euarchontoglires</taxon>
        <taxon>Glires</taxon>
        <taxon>Rodentia</taxon>
        <taxon>Myomorpha</taxon>
        <taxon>Muroidea</taxon>
        <taxon>Cricetidae</taxon>
        <taxon>Cricetinae</taxon>
        <taxon>Cricetulus</taxon>
    </lineage>
</organism>
<comment type="similarity">
    <text evidence="2">Belongs to the universal ribosomal protein uL10 family.</text>
</comment>
<name>A0A061IKZ7_CRIGR</name>
<evidence type="ECO:0000256" key="3">
    <source>
        <dbReference type="ARBA" id="ARBA00022980"/>
    </source>
</evidence>
<dbReference type="GO" id="GO:0000027">
    <property type="term" value="P:ribosomal large subunit assembly"/>
    <property type="evidence" value="ECO:0007669"/>
    <property type="project" value="TreeGrafter"/>
</dbReference>
<dbReference type="GO" id="GO:0002181">
    <property type="term" value="P:cytoplasmic translation"/>
    <property type="evidence" value="ECO:0007669"/>
    <property type="project" value="TreeGrafter"/>
</dbReference>
<feature type="chain" id="PRO_5001600957" description="Large ribosomal subunit protein uL10" evidence="7">
    <location>
        <begin position="20"/>
        <end position="211"/>
    </location>
</feature>
<keyword evidence="4" id="KW-0687">Ribonucleoprotein</keyword>
<proteinExistence type="inferred from homology"/>
<dbReference type="GO" id="GO:0070180">
    <property type="term" value="F:large ribosomal subunit rRNA binding"/>
    <property type="evidence" value="ECO:0007669"/>
    <property type="project" value="TreeGrafter"/>
</dbReference>
<reference evidence="9" key="1">
    <citation type="journal article" date="2013" name="Nat. Biotechnol.">
        <title>Chinese hamster genome sequenced from sorted chromosomes.</title>
        <authorList>
            <person name="Brinkrolf K."/>
            <person name="Rupp O."/>
            <person name="Laux H."/>
            <person name="Kollin F."/>
            <person name="Ernst W."/>
            <person name="Linke B."/>
            <person name="Kofler R."/>
            <person name="Romand S."/>
            <person name="Hesse F."/>
            <person name="Budach W.E."/>
            <person name="Galosy S."/>
            <person name="Muller D."/>
            <person name="Noll T."/>
            <person name="Wienberg J."/>
            <person name="Jostock T."/>
            <person name="Leonard M."/>
            <person name="Grillari J."/>
            <person name="Tauch A."/>
            <person name="Goesmann A."/>
            <person name="Helk B."/>
            <person name="Mott J.E."/>
            <person name="Puhler A."/>
            <person name="Borth N."/>
        </authorList>
    </citation>
    <scope>NUCLEOTIDE SEQUENCE [LARGE SCALE GENOMIC DNA]</scope>
    <source>
        <strain evidence="9">17A/GY</strain>
    </source>
</reference>
<dbReference type="InterPro" id="IPR050323">
    <property type="entry name" value="Ribosomal_protein_uL10"/>
</dbReference>
<dbReference type="InterPro" id="IPR043164">
    <property type="entry name" value="Ribosomal_uL10-like_insert_sf"/>
</dbReference>
<dbReference type="AlphaFoldDB" id="A0A061IKZ7"/>
<evidence type="ECO:0000256" key="5">
    <source>
        <dbReference type="ARBA" id="ARBA00035202"/>
    </source>
</evidence>
<dbReference type="PANTHER" id="PTHR45699:SF3">
    <property type="entry name" value="LARGE RIBOSOMAL SUBUNIT PROTEIN UL10"/>
    <property type="match status" value="1"/>
</dbReference>
<accession>A0A061IKZ7</accession>
<keyword evidence="7" id="KW-0732">Signal</keyword>
<evidence type="ECO:0000256" key="4">
    <source>
        <dbReference type="ARBA" id="ARBA00023274"/>
    </source>
</evidence>
<keyword evidence="3 8" id="KW-0689">Ribosomal protein</keyword>
<protein>
    <recommendedName>
        <fullName evidence="5">Large ribosomal subunit protein uL10</fullName>
    </recommendedName>
    <alternativeName>
        <fullName evidence="6">60S acidic ribosomal protein P0</fullName>
    </alternativeName>
</protein>
<sequence length="211" mass="23241">MFCCWLIGCCYNVVTIILCEVTMQAQSTGFRTSFFQALGGTIKTSRSTSEILSDVLLIKTGDKAGAREATLLNVACISPLLLWVDHPASLTMVAVTTQNCLHITEWTAVLLSRGCLKCCQCLRIRYLTVTSVLHSVINGYKPALALSVETEYTFPLAEKEDAVQTYLANHPSCSDVYDAPHSAEDDGRSQVFCWYSCPKILIISQKELKLG</sequence>
<dbReference type="GO" id="GO:0003735">
    <property type="term" value="F:structural constituent of ribosome"/>
    <property type="evidence" value="ECO:0007669"/>
    <property type="project" value="TreeGrafter"/>
</dbReference>
<comment type="function">
    <text evidence="1">Ribosomal protein P0 is the functional equivalent of E.coli protein L10.</text>
</comment>
<dbReference type="EMBL" id="KE667053">
    <property type="protein sequence ID" value="ERE87660.1"/>
    <property type="molecule type" value="Genomic_DNA"/>
</dbReference>
<feature type="signal peptide" evidence="7">
    <location>
        <begin position="1"/>
        <end position="19"/>
    </location>
</feature>
<dbReference type="Proteomes" id="UP000030759">
    <property type="component" value="Unassembled WGS sequence"/>
</dbReference>
<evidence type="ECO:0000313" key="8">
    <source>
        <dbReference type="EMBL" id="ERE87660.1"/>
    </source>
</evidence>
<evidence type="ECO:0000256" key="2">
    <source>
        <dbReference type="ARBA" id="ARBA00008889"/>
    </source>
</evidence>
<evidence type="ECO:0000256" key="7">
    <source>
        <dbReference type="SAM" id="SignalP"/>
    </source>
</evidence>